<sequence>MKSILILLGIACIYISPSASTTCVTSTEECHSTNYQTYVECVRKRHKRSTDCDGDCESSDCSDTCNRCDCDSCNYSSCRSSCSSCCDSCCTNYVPCRTHHCCHKTCHAQCSTSSCRSSCRRNCFETVKEKTAVVVESPSANITNINRHNVTTIIHLNNVINNTNVIDVPIVVNNTNKHNITLEAGDVRTSEGLTERCCTVISPRKCVSTPEPRCFHYRSRQCGPFCTANIVHEEDQQLCESYYPGAPPKCTRQVIYIPQPQPKCSYQSVWPYVSCGIQKEQTCQGCYSHYVNPGSTNYLGCPSQCYDDGFGMGSMYRQGPVYRPWYSHTPCYECLGYQNPYGASYQGYPLYLGGYLPQQYAGYQPIEQNGSIPVLNMDGGYLSLGQMGGVEIQPGQEIETFQQPSSFDGRMAREVEIEVKYQPRSDAQAEVKIKKEDSAAPESGKSSSGDAKERANDVKGKKA</sequence>
<name>A0A9N9XQY6_PHYSR</name>
<feature type="chain" id="PRO_5040394548" evidence="2">
    <location>
        <begin position="21"/>
        <end position="463"/>
    </location>
</feature>
<evidence type="ECO:0000313" key="4">
    <source>
        <dbReference type="Proteomes" id="UP001153712"/>
    </source>
</evidence>
<evidence type="ECO:0000313" key="3">
    <source>
        <dbReference type="EMBL" id="CAG9861556.1"/>
    </source>
</evidence>
<reference evidence="3" key="1">
    <citation type="submission" date="2022-01" db="EMBL/GenBank/DDBJ databases">
        <authorList>
            <person name="King R."/>
        </authorList>
    </citation>
    <scope>NUCLEOTIDE SEQUENCE</scope>
</reference>
<evidence type="ECO:0000256" key="2">
    <source>
        <dbReference type="SAM" id="SignalP"/>
    </source>
</evidence>
<evidence type="ECO:0000256" key="1">
    <source>
        <dbReference type="SAM" id="MobiDB-lite"/>
    </source>
</evidence>
<feature type="compositionally biased region" description="Basic and acidic residues" evidence="1">
    <location>
        <begin position="450"/>
        <end position="463"/>
    </location>
</feature>
<dbReference type="OrthoDB" id="7694007at2759"/>
<proteinExistence type="predicted"/>
<keyword evidence="4" id="KW-1185">Reference proteome</keyword>
<dbReference type="Proteomes" id="UP001153712">
    <property type="component" value="Chromosome 4"/>
</dbReference>
<dbReference type="EMBL" id="OU900097">
    <property type="protein sequence ID" value="CAG9861556.1"/>
    <property type="molecule type" value="Genomic_DNA"/>
</dbReference>
<gene>
    <name evidence="3" type="ORF">PHYEVI_LOCUS7891</name>
</gene>
<accession>A0A9N9XQY6</accession>
<feature type="compositionally biased region" description="Basic and acidic residues" evidence="1">
    <location>
        <begin position="424"/>
        <end position="438"/>
    </location>
</feature>
<organism evidence="3 4">
    <name type="scientific">Phyllotreta striolata</name>
    <name type="common">Striped flea beetle</name>
    <name type="synonym">Crioceris striolata</name>
    <dbReference type="NCBI Taxonomy" id="444603"/>
    <lineage>
        <taxon>Eukaryota</taxon>
        <taxon>Metazoa</taxon>
        <taxon>Ecdysozoa</taxon>
        <taxon>Arthropoda</taxon>
        <taxon>Hexapoda</taxon>
        <taxon>Insecta</taxon>
        <taxon>Pterygota</taxon>
        <taxon>Neoptera</taxon>
        <taxon>Endopterygota</taxon>
        <taxon>Coleoptera</taxon>
        <taxon>Polyphaga</taxon>
        <taxon>Cucujiformia</taxon>
        <taxon>Chrysomeloidea</taxon>
        <taxon>Chrysomelidae</taxon>
        <taxon>Galerucinae</taxon>
        <taxon>Alticini</taxon>
        <taxon>Phyllotreta</taxon>
    </lineage>
</organism>
<dbReference type="AlphaFoldDB" id="A0A9N9XQY6"/>
<feature type="signal peptide" evidence="2">
    <location>
        <begin position="1"/>
        <end position="20"/>
    </location>
</feature>
<protein>
    <submittedName>
        <fullName evidence="3">Uncharacterized protein</fullName>
    </submittedName>
</protein>
<feature type="region of interest" description="Disordered" evidence="1">
    <location>
        <begin position="424"/>
        <end position="463"/>
    </location>
</feature>
<keyword evidence="2" id="KW-0732">Signal</keyword>